<dbReference type="Proteomes" id="UP000231183">
    <property type="component" value="Unassembled WGS sequence"/>
</dbReference>
<dbReference type="EMBL" id="PFBX01000049">
    <property type="protein sequence ID" value="PIT87164.1"/>
    <property type="molecule type" value="Genomic_DNA"/>
</dbReference>
<organism evidence="1 2">
    <name type="scientific">Candidatus Magasanikbacteria bacterium CG10_big_fil_rev_8_21_14_0_10_40_10</name>
    <dbReference type="NCBI Taxonomy" id="1974648"/>
    <lineage>
        <taxon>Bacteria</taxon>
        <taxon>Candidatus Magasanikiibacteriota</taxon>
    </lineage>
</organism>
<comment type="caution">
    <text evidence="1">The sequence shown here is derived from an EMBL/GenBank/DDBJ whole genome shotgun (WGS) entry which is preliminary data.</text>
</comment>
<reference evidence="2" key="1">
    <citation type="submission" date="2017-09" db="EMBL/GenBank/DDBJ databases">
        <title>Depth-based differentiation of microbial function through sediment-hosted aquifers and enrichment of novel symbionts in the deep terrestrial subsurface.</title>
        <authorList>
            <person name="Probst A.J."/>
            <person name="Ladd B."/>
            <person name="Jarett J.K."/>
            <person name="Geller-Mcgrath D.E."/>
            <person name="Sieber C.M.K."/>
            <person name="Emerson J.B."/>
            <person name="Anantharaman K."/>
            <person name="Thomas B.C."/>
            <person name="Malmstrom R."/>
            <person name="Stieglmeier M."/>
            <person name="Klingl A."/>
            <person name="Woyke T."/>
            <person name="Ryan C.M."/>
            <person name="Banfield J.F."/>
        </authorList>
    </citation>
    <scope>NUCLEOTIDE SEQUENCE [LARGE SCALE GENOMIC DNA]</scope>
</reference>
<sequence length="374" mass="41685">MAKKIYKKGWRRALHVISIISLLIGSLGVNLSMTSVAKATAIINYTEFLSIYGNNVVAIGEDQANEMSYVVLYDISNNTTNFIDGVSTVVNRFIFIDVSDDYVAYGDYLGNLHIYNIASQSESIVATDVKFLSQIKIADNKVIYVNIYDELVNYDIYSSSSSIIANYAITETNSFDSYLGGTVAMEDFKTPFVMDRSLKVAVDVNAGSPTWYTIPVNPAPISFWSIEIDKNHTAWLEDHFGGVRKIGVMNNKTITSGSPNFIYPTLPVNELIESADIFTYDDSESVDVNLDKLIFCFKSFSPVTLKQSIWLSQNGYNYGIHETSHSVIYPKIYGDYVVWSETVGDGWPTSINPAEVHLYNIGTGQETVILPSNY</sequence>
<accession>A0A2M6W2X9</accession>
<evidence type="ECO:0000313" key="1">
    <source>
        <dbReference type="EMBL" id="PIT87164.1"/>
    </source>
</evidence>
<name>A0A2M6W2X9_9BACT</name>
<gene>
    <name evidence="1" type="ORF">COU31_04355</name>
</gene>
<evidence type="ECO:0000313" key="2">
    <source>
        <dbReference type="Proteomes" id="UP000231183"/>
    </source>
</evidence>
<protein>
    <submittedName>
        <fullName evidence="1">Uncharacterized protein</fullName>
    </submittedName>
</protein>
<proteinExistence type="predicted"/>
<dbReference type="AlphaFoldDB" id="A0A2M6W2X9"/>